<keyword evidence="3" id="KW-0448">Lipopolysaccharide biosynthesis</keyword>
<feature type="domain" description="Glycosyl transferase family 25" evidence="4">
    <location>
        <begin position="37"/>
        <end position="154"/>
    </location>
</feature>
<dbReference type="EMBL" id="JASZYV010000001">
    <property type="protein sequence ID" value="MDM0044162.1"/>
    <property type="molecule type" value="Genomic_DNA"/>
</dbReference>
<sequence length="316" mass="35839">MFARWGWRVVQQPFILAAKNAAAAPAFDTVPIHPRFQTFVINLDRSPDRLSAMGQRLSRAGLPWIRVPAIDGSTLDLSCTPEVDSTGYRRNHGKHLNAAEVGCYLSHVRALREFLSGPWSWALVLEDDADFPDDFQHLLSRLISLNDEWDVVKLSSFHSGTPVRIEDLSEHYALAVPLSRLMNSNSILFNRRAAEVLVERLLPMQLPYDHALERAWLFGLKLRTVTPSPCPSDTNLVSTIGDRQRLKLFKLRWYRRGPAMIFRARTELMRVYFGGVHALHAHSSRLRWGTIGRVLRMPIAWIAIGLVALLSMASDL</sequence>
<reference evidence="5" key="1">
    <citation type="submission" date="2023-06" db="EMBL/GenBank/DDBJ databases">
        <authorList>
            <person name="Jiang Y."/>
            <person name="Liu Q."/>
        </authorList>
    </citation>
    <scope>NUCLEOTIDE SEQUENCE</scope>
    <source>
        <strain evidence="5">CGMCC 1.12089</strain>
    </source>
</reference>
<dbReference type="RefSeq" id="WP_286659221.1">
    <property type="nucleotide sequence ID" value="NZ_JASZYV010000001.1"/>
</dbReference>
<dbReference type="Pfam" id="PF01755">
    <property type="entry name" value="Glyco_transf_25"/>
    <property type="match status" value="1"/>
</dbReference>
<keyword evidence="6" id="KW-1185">Reference proteome</keyword>
<evidence type="ECO:0000313" key="6">
    <source>
        <dbReference type="Proteomes" id="UP001174908"/>
    </source>
</evidence>
<organism evidence="5 6">
    <name type="scientific">Variovorax dokdonensis</name>
    <dbReference type="NCBI Taxonomy" id="344883"/>
    <lineage>
        <taxon>Bacteria</taxon>
        <taxon>Pseudomonadati</taxon>
        <taxon>Pseudomonadota</taxon>
        <taxon>Betaproteobacteria</taxon>
        <taxon>Burkholderiales</taxon>
        <taxon>Comamonadaceae</taxon>
        <taxon>Variovorax</taxon>
    </lineage>
</organism>
<comment type="pathway">
    <text evidence="2">Glycan metabolism; lacto-N-neotetraose biosynthesis.</text>
</comment>
<comment type="caution">
    <text evidence="5">The sequence shown here is derived from an EMBL/GenBank/DDBJ whole genome shotgun (WGS) entry which is preliminary data.</text>
</comment>
<proteinExistence type="predicted"/>
<evidence type="ECO:0000256" key="1">
    <source>
        <dbReference type="ARBA" id="ARBA00005068"/>
    </source>
</evidence>
<protein>
    <submittedName>
        <fullName evidence="5">Glycosyltransferase family 25 protein</fullName>
    </submittedName>
</protein>
<evidence type="ECO:0000313" key="5">
    <source>
        <dbReference type="EMBL" id="MDM0044162.1"/>
    </source>
</evidence>
<evidence type="ECO:0000256" key="3">
    <source>
        <dbReference type="ARBA" id="ARBA00022985"/>
    </source>
</evidence>
<evidence type="ECO:0000256" key="2">
    <source>
        <dbReference type="ARBA" id="ARBA00005222"/>
    </source>
</evidence>
<comment type="pathway">
    <text evidence="1">Bacterial outer membrane biogenesis; lipooligosaccharide biosynthesis.</text>
</comment>
<dbReference type="CDD" id="cd06532">
    <property type="entry name" value="Glyco_transf_25"/>
    <property type="match status" value="1"/>
</dbReference>
<accession>A0ABT7N8A4</accession>
<name>A0ABT7N8A4_9BURK</name>
<evidence type="ECO:0000259" key="4">
    <source>
        <dbReference type="Pfam" id="PF01755"/>
    </source>
</evidence>
<gene>
    <name evidence="5" type="ORF">QTH91_06685</name>
</gene>
<dbReference type="InterPro" id="IPR002654">
    <property type="entry name" value="Glyco_trans_25"/>
</dbReference>
<dbReference type="Proteomes" id="UP001174908">
    <property type="component" value="Unassembled WGS sequence"/>
</dbReference>